<sequence>MEQVTDFFKHLLDASDWPSRWHCGRWSAFHGWLYIASDLLTWSAYFTISLVIVRFITKKSQARFLRLYILFAIFIMACGTTHLLDALSFWYPAYRLSALIRFITAVVSWATIYHLVGVLPLAFSMKSSGELQAEIELRKLAEARVNELNSELERRVEEKTAEVIRRLTGQKEAELLLRKSEANLQTIFDNTVTGYVLMDQQLKVTAFNRQAADHSGEQFQKQLAENTYGPGYFPRSRQDKIEELMNTAMHGVPVEYETSYPQRDGSFRWFCVSFSGISDAEGTNHGLLFSVTDINERKQAALERDRVIADLIRRNSTLEQFTYIVSHSLRPPVSSILGICYLFRDLDLDEEESAEMMSALTGVTRDLDSIVIDLNNILHVSQPDCDEVTNISFKQLVEECKLSLGPLIDRENASIRYDFSAAGSVISIQKSLYSVFHNLIQNAIRFRRPEAIPDLFIRSSLTNGQVYLSFTDNGKGIDVEKTRGELFGLYKRFDPSVDGRGMGLFMVKTQLEILNGSITLTSQPGMGSTFTVALPGPAV</sequence>
<dbReference type="Pfam" id="PF02518">
    <property type="entry name" value="HATPase_c"/>
    <property type="match status" value="1"/>
</dbReference>
<dbReference type="Pfam" id="PF25487">
    <property type="entry name" value="ETR1_N"/>
    <property type="match status" value="1"/>
</dbReference>
<dbReference type="InterPro" id="IPR004358">
    <property type="entry name" value="Sig_transdc_His_kin-like_C"/>
</dbReference>
<keyword evidence="3" id="KW-0597">Phosphoprotein</keyword>
<dbReference type="GO" id="GO:0000155">
    <property type="term" value="F:phosphorelay sensor kinase activity"/>
    <property type="evidence" value="ECO:0007669"/>
    <property type="project" value="InterPro"/>
</dbReference>
<dbReference type="EC" id="2.7.13.3" evidence="2"/>
<dbReference type="InterPro" id="IPR003594">
    <property type="entry name" value="HATPase_dom"/>
</dbReference>
<evidence type="ECO:0000259" key="9">
    <source>
        <dbReference type="PROSITE" id="PS50113"/>
    </source>
</evidence>
<keyword evidence="6" id="KW-0175">Coiled coil</keyword>
<comment type="catalytic activity">
    <reaction evidence="1">
        <text>ATP + protein L-histidine = ADP + protein N-phospho-L-histidine.</text>
        <dbReference type="EC" id="2.7.13.3"/>
    </reaction>
</comment>
<evidence type="ECO:0000313" key="10">
    <source>
        <dbReference type="EMBL" id="MXV16641.1"/>
    </source>
</evidence>
<evidence type="ECO:0000256" key="3">
    <source>
        <dbReference type="ARBA" id="ARBA00022553"/>
    </source>
</evidence>
<evidence type="ECO:0000256" key="1">
    <source>
        <dbReference type="ARBA" id="ARBA00000085"/>
    </source>
</evidence>
<dbReference type="PROSITE" id="PS50113">
    <property type="entry name" value="PAC"/>
    <property type="match status" value="1"/>
</dbReference>
<evidence type="ECO:0000259" key="8">
    <source>
        <dbReference type="PROSITE" id="PS50109"/>
    </source>
</evidence>
<feature type="transmembrane region" description="Helical" evidence="7">
    <location>
        <begin position="68"/>
        <end position="93"/>
    </location>
</feature>
<feature type="domain" description="PAC" evidence="9">
    <location>
        <begin position="254"/>
        <end position="306"/>
    </location>
</feature>
<evidence type="ECO:0000256" key="7">
    <source>
        <dbReference type="SAM" id="Phobius"/>
    </source>
</evidence>
<comment type="caution">
    <text evidence="10">The sequence shown here is derived from an EMBL/GenBank/DDBJ whole genome shotgun (WGS) entry which is preliminary data.</text>
</comment>
<dbReference type="InterPro" id="IPR000014">
    <property type="entry name" value="PAS"/>
</dbReference>
<evidence type="ECO:0000256" key="2">
    <source>
        <dbReference type="ARBA" id="ARBA00012438"/>
    </source>
</evidence>
<feature type="domain" description="Histidine kinase" evidence="8">
    <location>
        <begin position="324"/>
        <end position="538"/>
    </location>
</feature>
<dbReference type="CDD" id="cd00130">
    <property type="entry name" value="PAS"/>
    <property type="match status" value="1"/>
</dbReference>
<keyword evidence="4" id="KW-0808">Transferase</keyword>
<dbReference type="CDD" id="cd00075">
    <property type="entry name" value="HATPase"/>
    <property type="match status" value="1"/>
</dbReference>
<dbReference type="Proteomes" id="UP000451233">
    <property type="component" value="Unassembled WGS sequence"/>
</dbReference>
<dbReference type="SUPFAM" id="SSF55874">
    <property type="entry name" value="ATPase domain of HSP90 chaperone/DNA topoisomerase II/histidine kinase"/>
    <property type="match status" value="1"/>
</dbReference>
<dbReference type="EMBL" id="WVHS01000003">
    <property type="protein sequence ID" value="MXV16641.1"/>
    <property type="molecule type" value="Genomic_DNA"/>
</dbReference>
<dbReference type="RefSeq" id="WP_160907620.1">
    <property type="nucleotide sequence ID" value="NZ_WVHS01000003.1"/>
</dbReference>
<dbReference type="SUPFAM" id="SSF55785">
    <property type="entry name" value="PYP-like sensor domain (PAS domain)"/>
    <property type="match status" value="1"/>
</dbReference>
<keyword evidence="5" id="KW-0418">Kinase</keyword>
<dbReference type="InterPro" id="IPR036890">
    <property type="entry name" value="HATPase_C_sf"/>
</dbReference>
<dbReference type="InterPro" id="IPR035965">
    <property type="entry name" value="PAS-like_dom_sf"/>
</dbReference>
<protein>
    <recommendedName>
        <fullName evidence="2">histidine kinase</fullName>
        <ecNumber evidence="2">2.7.13.3</ecNumber>
    </recommendedName>
</protein>
<dbReference type="Pfam" id="PF08448">
    <property type="entry name" value="PAS_4"/>
    <property type="match status" value="1"/>
</dbReference>
<name>A0A7K1Y043_9SPHI</name>
<dbReference type="AlphaFoldDB" id="A0A7K1Y043"/>
<dbReference type="InterPro" id="IPR013656">
    <property type="entry name" value="PAS_4"/>
</dbReference>
<evidence type="ECO:0000256" key="5">
    <source>
        <dbReference type="ARBA" id="ARBA00022777"/>
    </source>
</evidence>
<dbReference type="PANTHER" id="PTHR43304">
    <property type="entry name" value="PHYTOCHROME-LIKE PROTEIN CPH1"/>
    <property type="match status" value="1"/>
</dbReference>
<dbReference type="PANTHER" id="PTHR43304:SF1">
    <property type="entry name" value="PAC DOMAIN-CONTAINING PROTEIN"/>
    <property type="match status" value="1"/>
</dbReference>
<organism evidence="10 11">
    <name type="scientific">Hufsiella ginkgonis</name>
    <dbReference type="NCBI Taxonomy" id="2695274"/>
    <lineage>
        <taxon>Bacteria</taxon>
        <taxon>Pseudomonadati</taxon>
        <taxon>Bacteroidota</taxon>
        <taxon>Sphingobacteriia</taxon>
        <taxon>Sphingobacteriales</taxon>
        <taxon>Sphingobacteriaceae</taxon>
        <taxon>Hufsiella</taxon>
    </lineage>
</organism>
<dbReference type="InterPro" id="IPR000700">
    <property type="entry name" value="PAS-assoc_C"/>
</dbReference>
<dbReference type="Gene3D" id="1.10.287.130">
    <property type="match status" value="1"/>
</dbReference>
<feature type="transmembrane region" description="Helical" evidence="7">
    <location>
        <begin position="31"/>
        <end position="56"/>
    </location>
</feature>
<keyword evidence="7" id="KW-0812">Transmembrane</keyword>
<dbReference type="InterPro" id="IPR052162">
    <property type="entry name" value="Sensor_kinase/Photoreceptor"/>
</dbReference>
<dbReference type="InterPro" id="IPR003661">
    <property type="entry name" value="HisK_dim/P_dom"/>
</dbReference>
<gene>
    <name evidence="10" type="ORF">GS398_15165</name>
</gene>
<dbReference type="SMART" id="SM00387">
    <property type="entry name" value="HATPase_c"/>
    <property type="match status" value="1"/>
</dbReference>
<evidence type="ECO:0000256" key="6">
    <source>
        <dbReference type="SAM" id="Coils"/>
    </source>
</evidence>
<keyword evidence="11" id="KW-1185">Reference proteome</keyword>
<reference evidence="10 11" key="1">
    <citation type="submission" date="2019-11" db="EMBL/GenBank/DDBJ databases">
        <title>Pedobacter sp. HMF7056 Genome sequencing and assembly.</title>
        <authorList>
            <person name="Kang H."/>
            <person name="Kim H."/>
            <person name="Joh K."/>
        </authorList>
    </citation>
    <scope>NUCLEOTIDE SEQUENCE [LARGE SCALE GENOMIC DNA]</scope>
    <source>
        <strain evidence="10 11">HMF7056</strain>
    </source>
</reference>
<proteinExistence type="predicted"/>
<evidence type="ECO:0000313" key="11">
    <source>
        <dbReference type="Proteomes" id="UP000451233"/>
    </source>
</evidence>
<dbReference type="SUPFAM" id="SSF47384">
    <property type="entry name" value="Homodimeric domain of signal transducing histidine kinase"/>
    <property type="match status" value="1"/>
</dbReference>
<dbReference type="NCBIfam" id="TIGR00229">
    <property type="entry name" value="sensory_box"/>
    <property type="match status" value="1"/>
</dbReference>
<dbReference type="InterPro" id="IPR058544">
    <property type="entry name" value="ETR1_N"/>
</dbReference>
<dbReference type="CDD" id="cd00082">
    <property type="entry name" value="HisKA"/>
    <property type="match status" value="1"/>
</dbReference>
<keyword evidence="7" id="KW-1133">Transmembrane helix</keyword>
<keyword evidence="7" id="KW-0472">Membrane</keyword>
<dbReference type="Gene3D" id="3.30.450.20">
    <property type="entry name" value="PAS domain"/>
    <property type="match status" value="1"/>
</dbReference>
<feature type="transmembrane region" description="Helical" evidence="7">
    <location>
        <begin position="99"/>
        <end position="123"/>
    </location>
</feature>
<dbReference type="InterPro" id="IPR036097">
    <property type="entry name" value="HisK_dim/P_sf"/>
</dbReference>
<feature type="coiled-coil region" evidence="6">
    <location>
        <begin position="131"/>
        <end position="162"/>
    </location>
</feature>
<evidence type="ECO:0000256" key="4">
    <source>
        <dbReference type="ARBA" id="ARBA00022679"/>
    </source>
</evidence>
<dbReference type="CDD" id="cd22249">
    <property type="entry name" value="UDM1_RNF168_RNF169-like"/>
    <property type="match status" value="1"/>
</dbReference>
<dbReference type="PROSITE" id="PS50109">
    <property type="entry name" value="HIS_KIN"/>
    <property type="match status" value="1"/>
</dbReference>
<dbReference type="PRINTS" id="PR00344">
    <property type="entry name" value="BCTRLSENSOR"/>
</dbReference>
<accession>A0A7K1Y043</accession>
<dbReference type="InterPro" id="IPR005467">
    <property type="entry name" value="His_kinase_dom"/>
</dbReference>
<dbReference type="Gene3D" id="3.30.565.10">
    <property type="entry name" value="Histidine kinase-like ATPase, C-terminal domain"/>
    <property type="match status" value="1"/>
</dbReference>